<gene>
    <name evidence="7" type="ORF">FPK29_04670</name>
</gene>
<evidence type="ECO:0000256" key="3">
    <source>
        <dbReference type="ARBA" id="ARBA00023125"/>
    </source>
</evidence>
<dbReference type="EMBL" id="VMHJ01000002">
    <property type="protein sequence ID" value="TSJ85658.1"/>
    <property type="molecule type" value="Genomic_DNA"/>
</dbReference>
<evidence type="ECO:0000256" key="4">
    <source>
        <dbReference type="ARBA" id="ARBA00023172"/>
    </source>
</evidence>
<dbReference type="InterPro" id="IPR013762">
    <property type="entry name" value="Integrase-like_cat_sf"/>
</dbReference>
<accession>A0A556R9U6</accession>
<dbReference type="Gene3D" id="1.10.443.10">
    <property type="entry name" value="Intergrase catalytic core"/>
    <property type="match status" value="1"/>
</dbReference>
<dbReference type="Pfam" id="PF00589">
    <property type="entry name" value="Phage_integrase"/>
    <property type="match status" value="1"/>
</dbReference>
<proteinExistence type="inferred from homology"/>
<dbReference type="Gene3D" id="1.10.150.130">
    <property type="match status" value="1"/>
</dbReference>
<name>A0A556R9U6_9BIFI</name>
<keyword evidence="4" id="KW-0233">DNA recombination</keyword>
<keyword evidence="2" id="KW-0229">DNA integration</keyword>
<dbReference type="GO" id="GO:0006310">
    <property type="term" value="P:DNA recombination"/>
    <property type="evidence" value="ECO:0007669"/>
    <property type="project" value="UniProtKB-KW"/>
</dbReference>
<dbReference type="AlphaFoldDB" id="A0A556R9U6"/>
<feature type="region of interest" description="Disordered" evidence="5">
    <location>
        <begin position="1"/>
        <end position="37"/>
    </location>
</feature>
<evidence type="ECO:0000256" key="2">
    <source>
        <dbReference type="ARBA" id="ARBA00022908"/>
    </source>
</evidence>
<dbReference type="GO" id="GO:0015074">
    <property type="term" value="P:DNA integration"/>
    <property type="evidence" value="ECO:0007669"/>
    <property type="project" value="UniProtKB-KW"/>
</dbReference>
<dbReference type="PANTHER" id="PTHR30629">
    <property type="entry name" value="PROPHAGE INTEGRASE"/>
    <property type="match status" value="1"/>
</dbReference>
<keyword evidence="3" id="KW-0238">DNA-binding</keyword>
<dbReference type="InterPro" id="IPR011010">
    <property type="entry name" value="DNA_brk_join_enz"/>
</dbReference>
<dbReference type="GO" id="GO:0003677">
    <property type="term" value="F:DNA binding"/>
    <property type="evidence" value="ECO:0007669"/>
    <property type="project" value="UniProtKB-KW"/>
</dbReference>
<reference evidence="7 8" key="1">
    <citation type="submission" date="2019-07" db="EMBL/GenBank/DDBJ databases">
        <title>Bifidobacterium asteroides genomes.</title>
        <authorList>
            <person name="Zheng H."/>
        </authorList>
    </citation>
    <scope>NUCLEOTIDE SEQUENCE [LARGE SCALE GENOMIC DNA]</scope>
    <source>
        <strain evidence="7 8">W8111</strain>
    </source>
</reference>
<feature type="domain" description="Tyr recombinase" evidence="6">
    <location>
        <begin position="211"/>
        <end position="489"/>
    </location>
</feature>
<dbReference type="Proteomes" id="UP000317536">
    <property type="component" value="Unassembled WGS sequence"/>
</dbReference>
<comment type="similarity">
    <text evidence="1">Belongs to the 'phage' integrase family.</text>
</comment>
<evidence type="ECO:0000259" key="6">
    <source>
        <dbReference type="PROSITE" id="PS51898"/>
    </source>
</evidence>
<sequence>MSTNTGGRMARRRANGEARPYKFRSTWKSRDKDGNPVIKSRQRWQQQIYVGYLPNGKPRKKTFTADTAGGVTAKVRAWRKEIKANNGIDVDKKTTLGSYSELFLAKKKQIVDPKSYRMYTNIIHNHLREYVDQPIASFTPSSISHILSTAKTYDRRGKITGSAGISLKRQIRSTLHSIFEDARRDRVIASNPAQGVPIPQSKDAEYLALAQSRTAFSVPEMEAMLRAAAAMPDKATGVRMWFRLLTGMRQGEIIGARIPDLRLYTSQTTTYEDREVEKVCEYFDADGNPQKGKIKTMEKVPVTTKAHVGEYTVNWKMEDLQKDHGCGKPSHGVWPCGKKKAAYCPDAVWRIPEGFDMIPLKGRWCLTHPKSLTGRRVPIIPILAQALAEHLKQTAKQPNPYNLLFHHPDGSMIQPREDMADFRTLMELAHIPHSETHSGHETRHSVVTLLASMGVDAQLIKEIVGHSSDAMVEHYRHADDSERLRAMETLDESLGLGQIGWAGK</sequence>
<dbReference type="InterPro" id="IPR050808">
    <property type="entry name" value="Phage_Integrase"/>
</dbReference>
<dbReference type="SUPFAM" id="SSF56349">
    <property type="entry name" value="DNA breaking-rejoining enzymes"/>
    <property type="match status" value="2"/>
</dbReference>
<dbReference type="PROSITE" id="PS51898">
    <property type="entry name" value="TYR_RECOMBINASE"/>
    <property type="match status" value="1"/>
</dbReference>
<dbReference type="CDD" id="cd00397">
    <property type="entry name" value="DNA_BRE_C"/>
    <property type="match status" value="1"/>
</dbReference>
<dbReference type="InterPro" id="IPR002104">
    <property type="entry name" value="Integrase_catalytic"/>
</dbReference>
<comment type="caution">
    <text evidence="7">The sequence shown here is derived from an EMBL/GenBank/DDBJ whole genome shotgun (WGS) entry which is preliminary data.</text>
</comment>
<dbReference type="PANTHER" id="PTHR30629:SF2">
    <property type="entry name" value="PROPHAGE INTEGRASE INTS-RELATED"/>
    <property type="match status" value="1"/>
</dbReference>
<evidence type="ECO:0000256" key="5">
    <source>
        <dbReference type="SAM" id="MobiDB-lite"/>
    </source>
</evidence>
<protein>
    <submittedName>
        <fullName evidence="7">Tyrosine-type recombinase/integrase</fullName>
    </submittedName>
</protein>
<evidence type="ECO:0000256" key="1">
    <source>
        <dbReference type="ARBA" id="ARBA00008857"/>
    </source>
</evidence>
<evidence type="ECO:0000313" key="7">
    <source>
        <dbReference type="EMBL" id="TSJ85658.1"/>
    </source>
</evidence>
<organism evidence="7 8">
    <name type="scientific">Bifidobacterium asteroides</name>
    <dbReference type="NCBI Taxonomy" id="1684"/>
    <lineage>
        <taxon>Bacteria</taxon>
        <taxon>Bacillati</taxon>
        <taxon>Actinomycetota</taxon>
        <taxon>Actinomycetes</taxon>
        <taxon>Bifidobacteriales</taxon>
        <taxon>Bifidobacteriaceae</taxon>
        <taxon>Bifidobacterium</taxon>
    </lineage>
</organism>
<dbReference type="InterPro" id="IPR010998">
    <property type="entry name" value="Integrase_recombinase_N"/>
</dbReference>
<evidence type="ECO:0000313" key="8">
    <source>
        <dbReference type="Proteomes" id="UP000317536"/>
    </source>
</evidence>